<dbReference type="InterPro" id="IPR025489">
    <property type="entry name" value="DUF4381"/>
</dbReference>
<proteinExistence type="predicted"/>
<accession>A0AA96GH37</accession>
<feature type="transmembrane region" description="Helical" evidence="1">
    <location>
        <begin position="28"/>
        <end position="47"/>
    </location>
</feature>
<dbReference type="Proteomes" id="UP001302494">
    <property type="component" value="Chromosome"/>
</dbReference>
<keyword evidence="1" id="KW-0472">Membrane</keyword>
<keyword evidence="3" id="KW-1185">Reference proteome</keyword>
<name>A0AA96GH37_9BACT</name>
<evidence type="ECO:0000313" key="3">
    <source>
        <dbReference type="Proteomes" id="UP001302494"/>
    </source>
</evidence>
<sequence length="165" mass="18862">MPTASSPLQDLRDVHLPPPISLWPPAPGWWITVGLVIMAVMLFLWILRNRRRKQSWRLAMNELSAIKQHYDTHRDDQWLIQRLSIMIRRYAIASFPRTEVAGLAGISWLQFLDRSGRTNQFTDGVGRLFSSGPYQQQTAVSAAELVPLVEQWIRQVTPPTGKSTS</sequence>
<evidence type="ECO:0000256" key="1">
    <source>
        <dbReference type="SAM" id="Phobius"/>
    </source>
</evidence>
<organism evidence="2 3">
    <name type="scientific">Candidatus Nitrospira neomarina</name>
    <dbReference type="NCBI Taxonomy" id="3020899"/>
    <lineage>
        <taxon>Bacteria</taxon>
        <taxon>Pseudomonadati</taxon>
        <taxon>Nitrospirota</taxon>
        <taxon>Nitrospiria</taxon>
        <taxon>Nitrospirales</taxon>
        <taxon>Nitrospiraceae</taxon>
        <taxon>Nitrospira</taxon>
    </lineage>
</organism>
<evidence type="ECO:0000313" key="2">
    <source>
        <dbReference type="EMBL" id="WNM61132.1"/>
    </source>
</evidence>
<dbReference type="AlphaFoldDB" id="A0AA96GH37"/>
<protein>
    <submittedName>
        <fullName evidence="2">DUF4381 domain-containing protein</fullName>
    </submittedName>
</protein>
<keyword evidence="1" id="KW-1133">Transmembrane helix</keyword>
<dbReference type="Pfam" id="PF14316">
    <property type="entry name" value="DUF4381"/>
    <property type="match status" value="1"/>
</dbReference>
<dbReference type="KEGG" id="nneo:PQG83_15400"/>
<keyword evidence="1" id="KW-0812">Transmembrane</keyword>
<gene>
    <name evidence="2" type="ORF">PQG83_15400</name>
</gene>
<reference evidence="2 3" key="1">
    <citation type="submission" date="2023-01" db="EMBL/GenBank/DDBJ databases">
        <title>Cultivation and genomic characterization of new, ubiquitous marine nitrite-oxidizing bacteria from the Nitrospirales.</title>
        <authorList>
            <person name="Mueller A.J."/>
            <person name="Daebeler A."/>
            <person name="Herbold C.W."/>
            <person name="Kirkegaard R.H."/>
            <person name="Daims H."/>
        </authorList>
    </citation>
    <scope>NUCLEOTIDE SEQUENCE [LARGE SCALE GENOMIC DNA]</scope>
    <source>
        <strain evidence="2 3">DK</strain>
    </source>
</reference>
<dbReference type="RefSeq" id="WP_312742858.1">
    <property type="nucleotide sequence ID" value="NZ_CP116968.1"/>
</dbReference>
<dbReference type="EMBL" id="CP116968">
    <property type="protein sequence ID" value="WNM61132.1"/>
    <property type="molecule type" value="Genomic_DNA"/>
</dbReference>